<evidence type="ECO:0000313" key="4">
    <source>
        <dbReference type="EMBL" id="CBL80534.1"/>
    </source>
</evidence>
<evidence type="ECO:0000256" key="2">
    <source>
        <dbReference type="SAM" id="SignalP"/>
    </source>
</evidence>
<dbReference type="EMBL" id="FQ032802">
    <property type="protein sequence ID" value="CBL80534.1"/>
    <property type="molecule type" value="Genomic_DNA"/>
</dbReference>
<evidence type="ECO:0000256" key="1">
    <source>
        <dbReference type="ARBA" id="ARBA00022729"/>
    </source>
</evidence>
<reference evidence="4" key="1">
    <citation type="submission" date="2010-04" db="EMBL/GenBank/DDBJ databases">
        <authorList>
            <person name="Genoscope - CEA"/>
        </authorList>
    </citation>
    <scope>NUCLEOTIDE SEQUENCE</scope>
</reference>
<keyword evidence="1 2" id="KW-0732">Signal</keyword>
<feature type="chain" id="PRO_5003318401" description="Outer membrane protein beta-barrel domain-containing protein" evidence="2">
    <location>
        <begin position="21"/>
        <end position="194"/>
    </location>
</feature>
<name>F4MLH7_9BACT</name>
<accession>F4MLH7</accession>
<proteinExistence type="predicted"/>
<sequence>MKKVLLFAAFAVFALTTTNAQDEDSTGGYMSEGGYAAGDFYVSGSVGLLSLSTDGNSNTAYSISPGIGYFLNDNICLDADLTFSDPGTDNSSTVGAGLGAEYFFTPGKQFSFLVYGGFDYESTEIAPDAKNNTWFLGLAPGVNFFISNAFALRASVGSLGYASSKDDTDGAEATNAFGVNFDLTEIEFGLTYKF</sequence>
<dbReference type="AlphaFoldDB" id="F4MLH7"/>
<reference evidence="4" key="2">
    <citation type="journal article" date="2012" name="Environ. Microbiol.">
        <title>Genomic content of uncultured Bacteroidetes from contrasting oceanic provinces in the North Atlantic Ocean.</title>
        <authorList>
            <person name="Gomez-Pereira P.R."/>
            <person name="Schuler M."/>
            <person name="Fuchs B.M."/>
            <person name="Bennke C."/>
            <person name="Teeling H."/>
            <person name="Waldmann J."/>
            <person name="Richter M."/>
            <person name="Barbe V."/>
            <person name="Bataille E."/>
            <person name="Glockner F.O."/>
            <person name="Amann R."/>
        </authorList>
    </citation>
    <scope>NUCLEOTIDE SEQUENCE</scope>
</reference>
<dbReference type="Pfam" id="PF13505">
    <property type="entry name" value="OMP_b-brl"/>
    <property type="match status" value="1"/>
</dbReference>
<protein>
    <recommendedName>
        <fullName evidence="3">Outer membrane protein beta-barrel domain-containing protein</fullName>
    </recommendedName>
</protein>
<dbReference type="InterPro" id="IPR011250">
    <property type="entry name" value="OMP/PagP_B-barrel"/>
</dbReference>
<feature type="signal peptide" evidence="2">
    <location>
        <begin position="1"/>
        <end position="20"/>
    </location>
</feature>
<dbReference type="InterPro" id="IPR027385">
    <property type="entry name" value="Beta-barrel_OMP"/>
</dbReference>
<dbReference type="Gene3D" id="2.40.160.20">
    <property type="match status" value="1"/>
</dbReference>
<gene>
    <name evidence="4" type="ORF">S3_861_0012</name>
</gene>
<dbReference type="SUPFAM" id="SSF56925">
    <property type="entry name" value="OMPA-like"/>
    <property type="match status" value="1"/>
</dbReference>
<organism evidence="4">
    <name type="scientific">uncultured Flavobacteriia bacterium</name>
    <dbReference type="NCBI Taxonomy" id="212695"/>
    <lineage>
        <taxon>Bacteria</taxon>
        <taxon>Pseudomonadati</taxon>
        <taxon>Bacteroidota</taxon>
        <taxon>Flavobacteriia</taxon>
        <taxon>environmental samples</taxon>
    </lineage>
</organism>
<evidence type="ECO:0000259" key="3">
    <source>
        <dbReference type="Pfam" id="PF13505"/>
    </source>
</evidence>
<feature type="domain" description="Outer membrane protein beta-barrel" evidence="3">
    <location>
        <begin position="8"/>
        <end position="194"/>
    </location>
</feature>